<feature type="transmembrane region" description="Helical" evidence="12">
    <location>
        <begin position="20"/>
        <end position="39"/>
    </location>
</feature>
<sequence>MRTSKALHNQARQQKGATLVELMIGLVIVGVVLTFAVPATQDIIIKNRIVAEINEISGIIQYARATAVDEQLETIVCPSSDFATCTTNWSQVKMIFGDEDGNGARGNDEEILAATSLLSSNNYLVGPAQAIQFLPNGSANTQSTLLICHNDKDARYARMLTVTPQGRVKMSQDRNNNGVHENDAGADLVCP</sequence>
<dbReference type="RefSeq" id="WP_343859663.1">
    <property type="nucleotide sequence ID" value="NZ_BAAAFD010000005.1"/>
</dbReference>
<evidence type="ECO:0000256" key="8">
    <source>
        <dbReference type="ARBA" id="ARBA00023136"/>
    </source>
</evidence>
<accession>A0ABP3WUU1</accession>
<dbReference type="EMBL" id="BAAAFD010000005">
    <property type="protein sequence ID" value="GAA0856999.1"/>
    <property type="molecule type" value="Genomic_DNA"/>
</dbReference>
<evidence type="ECO:0000256" key="11">
    <source>
        <dbReference type="SAM" id="MobiDB-lite"/>
    </source>
</evidence>
<dbReference type="InterPro" id="IPR022346">
    <property type="entry name" value="T2SS_GspH"/>
</dbReference>
<feature type="region of interest" description="Disordered" evidence="11">
    <location>
        <begin position="169"/>
        <end position="191"/>
    </location>
</feature>
<evidence type="ECO:0000256" key="2">
    <source>
        <dbReference type="ARBA" id="ARBA00021549"/>
    </source>
</evidence>
<reference evidence="15" key="1">
    <citation type="journal article" date="2019" name="Int. J. Syst. Evol. Microbiol.">
        <title>The Global Catalogue of Microorganisms (GCM) 10K type strain sequencing project: providing services to taxonomists for standard genome sequencing and annotation.</title>
        <authorList>
            <consortium name="The Broad Institute Genomics Platform"/>
            <consortium name="The Broad Institute Genome Sequencing Center for Infectious Disease"/>
            <person name="Wu L."/>
            <person name="Ma J."/>
        </authorList>
    </citation>
    <scope>NUCLEOTIDE SEQUENCE [LARGE SCALE GENOMIC DNA]</scope>
    <source>
        <strain evidence="15">JCM 15896</strain>
    </source>
</reference>
<evidence type="ECO:0000256" key="6">
    <source>
        <dbReference type="ARBA" id="ARBA00022692"/>
    </source>
</evidence>
<evidence type="ECO:0000256" key="1">
    <source>
        <dbReference type="ARBA" id="ARBA00004377"/>
    </source>
</evidence>
<dbReference type="Pfam" id="PF07963">
    <property type="entry name" value="N_methyl"/>
    <property type="match status" value="1"/>
</dbReference>
<keyword evidence="15" id="KW-1185">Reference proteome</keyword>
<evidence type="ECO:0000256" key="5">
    <source>
        <dbReference type="ARBA" id="ARBA00022519"/>
    </source>
</evidence>
<evidence type="ECO:0000313" key="15">
    <source>
        <dbReference type="Proteomes" id="UP001500359"/>
    </source>
</evidence>
<keyword evidence="7 12" id="KW-1133">Transmembrane helix</keyword>
<evidence type="ECO:0000256" key="10">
    <source>
        <dbReference type="ARBA" id="ARBA00030775"/>
    </source>
</evidence>
<comment type="subcellular location">
    <subcellularLocation>
        <location evidence="1">Cell inner membrane</location>
        <topology evidence="1">Single-pass membrane protein</topology>
    </subcellularLocation>
</comment>
<dbReference type="Proteomes" id="UP001500359">
    <property type="component" value="Unassembled WGS sequence"/>
</dbReference>
<dbReference type="InterPro" id="IPR012902">
    <property type="entry name" value="N_methyl_site"/>
</dbReference>
<evidence type="ECO:0000313" key="14">
    <source>
        <dbReference type="EMBL" id="GAA0856999.1"/>
    </source>
</evidence>
<keyword evidence="8 12" id="KW-0472">Membrane</keyword>
<dbReference type="InterPro" id="IPR045584">
    <property type="entry name" value="Pilin-like"/>
</dbReference>
<keyword evidence="4" id="KW-0488">Methylation</keyword>
<dbReference type="SUPFAM" id="SSF54523">
    <property type="entry name" value="Pili subunits"/>
    <property type="match status" value="1"/>
</dbReference>
<proteinExistence type="inferred from homology"/>
<gene>
    <name evidence="14" type="ORF">GCM10009114_21020</name>
</gene>
<name>A0ABP3WUU1_9ALTE</name>
<comment type="caution">
    <text evidence="14">The sequence shown here is derived from an EMBL/GenBank/DDBJ whole genome shotgun (WGS) entry which is preliminary data.</text>
</comment>
<evidence type="ECO:0000256" key="12">
    <source>
        <dbReference type="SAM" id="Phobius"/>
    </source>
</evidence>
<evidence type="ECO:0000256" key="9">
    <source>
        <dbReference type="ARBA" id="ARBA00025772"/>
    </source>
</evidence>
<evidence type="ECO:0000259" key="13">
    <source>
        <dbReference type="Pfam" id="PF12019"/>
    </source>
</evidence>
<protein>
    <recommendedName>
        <fullName evidence="2">Type II secretion system protein H</fullName>
    </recommendedName>
    <alternativeName>
        <fullName evidence="10">General secretion pathway protein H</fullName>
    </alternativeName>
</protein>
<organism evidence="14 15">
    <name type="scientific">Aliiglaciecola litoralis</name>
    <dbReference type="NCBI Taxonomy" id="582857"/>
    <lineage>
        <taxon>Bacteria</taxon>
        <taxon>Pseudomonadati</taxon>
        <taxon>Pseudomonadota</taxon>
        <taxon>Gammaproteobacteria</taxon>
        <taxon>Alteromonadales</taxon>
        <taxon>Alteromonadaceae</taxon>
        <taxon>Aliiglaciecola</taxon>
    </lineage>
</organism>
<feature type="domain" description="General secretion pathway GspH" evidence="13">
    <location>
        <begin position="53"/>
        <end position="166"/>
    </location>
</feature>
<dbReference type="Gene3D" id="3.55.40.10">
    <property type="entry name" value="minor pseudopilin epsh domain"/>
    <property type="match status" value="1"/>
</dbReference>
<dbReference type="NCBIfam" id="TIGR02532">
    <property type="entry name" value="IV_pilin_GFxxxE"/>
    <property type="match status" value="1"/>
</dbReference>
<evidence type="ECO:0000256" key="3">
    <source>
        <dbReference type="ARBA" id="ARBA00022475"/>
    </source>
</evidence>
<keyword evidence="6 12" id="KW-0812">Transmembrane</keyword>
<keyword evidence="3" id="KW-1003">Cell membrane</keyword>
<keyword evidence="5" id="KW-0997">Cell inner membrane</keyword>
<comment type="similarity">
    <text evidence="9">Belongs to the GSP H family.</text>
</comment>
<evidence type="ECO:0000256" key="4">
    <source>
        <dbReference type="ARBA" id="ARBA00022481"/>
    </source>
</evidence>
<dbReference type="Pfam" id="PF12019">
    <property type="entry name" value="GspH"/>
    <property type="match status" value="1"/>
</dbReference>
<evidence type="ECO:0000256" key="7">
    <source>
        <dbReference type="ARBA" id="ARBA00022989"/>
    </source>
</evidence>